<accession>A0A532V876</accession>
<protein>
    <submittedName>
        <fullName evidence="2">Uncharacterized protein</fullName>
    </submittedName>
</protein>
<keyword evidence="1" id="KW-0812">Transmembrane</keyword>
<sequence>MSRIKKKLPWWVKLLRYFGRSVVILWAILLLLFAAMEALEASNVLVFIIPAVIIIASAVIPWIWEGVGSFIVLGEGLLILVLFTIISN</sequence>
<evidence type="ECO:0000313" key="3">
    <source>
        <dbReference type="Proteomes" id="UP000317778"/>
    </source>
</evidence>
<evidence type="ECO:0000256" key="1">
    <source>
        <dbReference type="SAM" id="Phobius"/>
    </source>
</evidence>
<proteinExistence type="predicted"/>
<feature type="transmembrane region" description="Helical" evidence="1">
    <location>
        <begin position="70"/>
        <end position="87"/>
    </location>
</feature>
<feature type="transmembrane region" description="Helical" evidence="1">
    <location>
        <begin position="17"/>
        <end position="36"/>
    </location>
</feature>
<feature type="transmembrane region" description="Helical" evidence="1">
    <location>
        <begin position="43"/>
        <end position="64"/>
    </location>
</feature>
<evidence type="ECO:0000313" key="2">
    <source>
        <dbReference type="EMBL" id="TKJ43342.1"/>
    </source>
</evidence>
<dbReference type="EMBL" id="NJBO01000005">
    <property type="protein sequence ID" value="TKJ43342.1"/>
    <property type="molecule type" value="Genomic_DNA"/>
</dbReference>
<gene>
    <name evidence="2" type="ORF">CEE36_04740</name>
</gene>
<dbReference type="AlphaFoldDB" id="A0A532V876"/>
<comment type="caution">
    <text evidence="2">The sequence shown here is derived from an EMBL/GenBank/DDBJ whole genome shotgun (WGS) entry which is preliminary data.</text>
</comment>
<organism evidence="2 3">
    <name type="scientific">candidate division TA06 bacterium B3_TA06</name>
    <dbReference type="NCBI Taxonomy" id="2012487"/>
    <lineage>
        <taxon>Bacteria</taxon>
        <taxon>Bacteria division TA06</taxon>
    </lineage>
</organism>
<name>A0A532V876_UNCT6</name>
<keyword evidence="1" id="KW-1133">Transmembrane helix</keyword>
<reference evidence="2 3" key="1">
    <citation type="submission" date="2017-06" db="EMBL/GenBank/DDBJ databases">
        <title>Novel microbial phyla capable of carbon fixation and sulfur reduction in deep-sea sediments.</title>
        <authorList>
            <person name="Huang J."/>
            <person name="Baker B."/>
            <person name="Wang Y."/>
        </authorList>
    </citation>
    <scope>NUCLEOTIDE SEQUENCE [LARGE SCALE GENOMIC DNA]</scope>
    <source>
        <strain evidence="2">B3_TA06</strain>
    </source>
</reference>
<dbReference type="Proteomes" id="UP000317778">
    <property type="component" value="Unassembled WGS sequence"/>
</dbReference>
<keyword evidence="1" id="KW-0472">Membrane</keyword>